<reference evidence="1" key="1">
    <citation type="submission" date="2021-05" db="EMBL/GenBank/DDBJ databases">
        <authorList>
            <person name="Scholz U."/>
            <person name="Mascher M."/>
            <person name="Fiebig A."/>
        </authorList>
    </citation>
    <scope>NUCLEOTIDE SEQUENCE [LARGE SCALE GENOMIC DNA]</scope>
</reference>
<name>A0ACD5U9X1_AVESA</name>
<evidence type="ECO:0000313" key="1">
    <source>
        <dbReference type="EnsemblPlants" id="AVESA.00010b.r2.2AG0213200.1.CDS.1"/>
    </source>
</evidence>
<proteinExistence type="predicted"/>
<protein>
    <submittedName>
        <fullName evidence="1">Uncharacterized protein</fullName>
    </submittedName>
</protein>
<sequence length="191" mass="19722">MGLCMSSGAAAVAAVRADGLPASTAMVLLPTGELREYPPAATAARVLEDSVEAGDEWFLCDADAIGFEGAVSAVGGGEELRTGQIYFVLPAEAQRKGLRREDIGALAVRTSAALVKKASTGGGSGRWGRAGSVQPLVFAPSAEKVDQASAYKTVPALAAKRRQVARAKSAGRMQTRFAPDLSAIPECETNE</sequence>
<reference evidence="1" key="2">
    <citation type="submission" date="2025-09" db="UniProtKB">
        <authorList>
            <consortium name="EnsemblPlants"/>
        </authorList>
    </citation>
    <scope>IDENTIFICATION</scope>
</reference>
<dbReference type="EnsemblPlants" id="AVESA.00010b.r2.2AG0213200.1">
    <property type="protein sequence ID" value="AVESA.00010b.r2.2AG0213200.1.CDS.1"/>
    <property type="gene ID" value="AVESA.00010b.r2.2AG0213200"/>
</dbReference>
<organism evidence="1 2">
    <name type="scientific">Avena sativa</name>
    <name type="common">Oat</name>
    <dbReference type="NCBI Taxonomy" id="4498"/>
    <lineage>
        <taxon>Eukaryota</taxon>
        <taxon>Viridiplantae</taxon>
        <taxon>Streptophyta</taxon>
        <taxon>Embryophyta</taxon>
        <taxon>Tracheophyta</taxon>
        <taxon>Spermatophyta</taxon>
        <taxon>Magnoliopsida</taxon>
        <taxon>Liliopsida</taxon>
        <taxon>Poales</taxon>
        <taxon>Poaceae</taxon>
        <taxon>BOP clade</taxon>
        <taxon>Pooideae</taxon>
        <taxon>Poodae</taxon>
        <taxon>Poeae</taxon>
        <taxon>Poeae Chloroplast Group 1 (Aveneae type)</taxon>
        <taxon>Aveninae</taxon>
        <taxon>Avena</taxon>
    </lineage>
</organism>
<accession>A0ACD5U9X1</accession>
<dbReference type="Proteomes" id="UP001732700">
    <property type="component" value="Chromosome 2A"/>
</dbReference>
<keyword evidence="2" id="KW-1185">Reference proteome</keyword>
<evidence type="ECO:0000313" key="2">
    <source>
        <dbReference type="Proteomes" id="UP001732700"/>
    </source>
</evidence>